<dbReference type="KEGG" id="gfl:GRFL_1619"/>
<dbReference type="InterPro" id="IPR026259">
    <property type="entry name" value="MauG/Cytc_peroxidase"/>
</dbReference>
<proteinExistence type="predicted"/>
<evidence type="ECO:0000256" key="2">
    <source>
        <dbReference type="ARBA" id="ARBA00022617"/>
    </source>
</evidence>
<keyword evidence="5" id="KW-0574">Periplasm</keyword>
<dbReference type="InterPro" id="IPR009056">
    <property type="entry name" value="Cyt_c-like_dom"/>
</dbReference>
<comment type="subcellular location">
    <subcellularLocation>
        <location evidence="1">Periplasm</location>
    </subcellularLocation>
</comment>
<dbReference type="GO" id="GO:0009055">
    <property type="term" value="F:electron transfer activity"/>
    <property type="evidence" value="ECO:0007669"/>
    <property type="project" value="InterPro"/>
</dbReference>
<dbReference type="InterPro" id="IPR004852">
    <property type="entry name" value="Di-haem_cyt_c_peroxidsae"/>
</dbReference>
<evidence type="ECO:0000256" key="7">
    <source>
        <dbReference type="ARBA" id="ARBA00023004"/>
    </source>
</evidence>
<dbReference type="InterPro" id="IPR051395">
    <property type="entry name" value="Cytochrome_c_Peroxidase/MauG"/>
</dbReference>
<dbReference type="GO" id="GO:0004130">
    <property type="term" value="F:cytochrome-c peroxidase activity"/>
    <property type="evidence" value="ECO:0007669"/>
    <property type="project" value="UniProtKB-EC"/>
</dbReference>
<feature type="binding site" description="axial binding residue" evidence="9">
    <location>
        <position position="79"/>
    </location>
    <ligand>
        <name>heme c</name>
        <dbReference type="ChEBI" id="CHEBI:61717"/>
        <label>1</label>
    </ligand>
    <ligandPart>
        <name>Fe</name>
        <dbReference type="ChEBI" id="CHEBI:18248"/>
    </ligandPart>
</feature>
<keyword evidence="11" id="KW-1185">Reference proteome</keyword>
<evidence type="ECO:0000256" key="1">
    <source>
        <dbReference type="ARBA" id="ARBA00004418"/>
    </source>
</evidence>
<dbReference type="InterPro" id="IPR036909">
    <property type="entry name" value="Cyt_c-like_dom_sf"/>
</dbReference>
<dbReference type="SUPFAM" id="SSF46626">
    <property type="entry name" value="Cytochrome c"/>
    <property type="match status" value="2"/>
</dbReference>
<reference evidence="10 11" key="1">
    <citation type="submission" date="2016-07" db="EMBL/GenBank/DDBJ databases">
        <title>Multi-omics approach to identify versatile polysaccharide utilization systems of a marine flavobacterium Gramella flava.</title>
        <authorList>
            <person name="Tang K."/>
        </authorList>
    </citation>
    <scope>NUCLEOTIDE SEQUENCE [LARGE SCALE GENOMIC DNA]</scope>
    <source>
        <strain evidence="10 11">JLT2011</strain>
    </source>
</reference>
<dbReference type="GO" id="GO:0020037">
    <property type="term" value="F:heme binding"/>
    <property type="evidence" value="ECO:0007669"/>
    <property type="project" value="InterPro"/>
</dbReference>
<dbReference type="PIRSF" id="PIRSF000294">
    <property type="entry name" value="Cytochrome-c_peroxidase"/>
    <property type="match status" value="1"/>
</dbReference>
<feature type="binding site" description="covalent" evidence="8">
    <location>
        <position position="220"/>
    </location>
    <ligand>
        <name>heme c</name>
        <dbReference type="ChEBI" id="CHEBI:61717"/>
        <label>2</label>
    </ligand>
</feature>
<dbReference type="EMBL" id="CP016359">
    <property type="protein sequence ID" value="APU68343.1"/>
    <property type="molecule type" value="Genomic_DNA"/>
</dbReference>
<dbReference type="STRING" id="1229726.GRFL_1619"/>
<dbReference type="GO" id="GO:0042597">
    <property type="term" value="C:periplasmic space"/>
    <property type="evidence" value="ECO:0007669"/>
    <property type="project" value="UniProtKB-SubCell"/>
</dbReference>
<accession>A0A1L7I5A1</accession>
<evidence type="ECO:0000256" key="6">
    <source>
        <dbReference type="ARBA" id="ARBA00023002"/>
    </source>
</evidence>
<dbReference type="Proteomes" id="UP000186230">
    <property type="component" value="Chromosome"/>
</dbReference>
<comment type="PTM">
    <text evidence="8">Binds 2 heme groups per subunit.</text>
</comment>
<dbReference type="PANTHER" id="PTHR30600:SF10">
    <property type="entry name" value="BLL6722 PROTEIN"/>
    <property type="match status" value="1"/>
</dbReference>
<dbReference type="EC" id="1.11.1.5" evidence="10"/>
<comment type="cofactor">
    <cofactor evidence="8">
        <name>heme</name>
        <dbReference type="ChEBI" id="CHEBI:30413"/>
    </cofactor>
    <text evidence="8">Binds 2 heme groups.</text>
</comment>
<evidence type="ECO:0000256" key="5">
    <source>
        <dbReference type="ARBA" id="ARBA00022764"/>
    </source>
</evidence>
<evidence type="ECO:0000256" key="4">
    <source>
        <dbReference type="ARBA" id="ARBA00022729"/>
    </source>
</evidence>
<feature type="binding site" description="covalent" evidence="8">
    <location>
        <position position="223"/>
    </location>
    <ligand>
        <name>heme c</name>
        <dbReference type="ChEBI" id="CHEBI:61717"/>
        <label>2</label>
    </ligand>
</feature>
<keyword evidence="2 8" id="KW-0349">Heme</keyword>
<evidence type="ECO:0000313" key="10">
    <source>
        <dbReference type="EMBL" id="APU68343.1"/>
    </source>
</evidence>
<evidence type="ECO:0000256" key="8">
    <source>
        <dbReference type="PIRSR" id="PIRSR000294-1"/>
    </source>
</evidence>
<feature type="binding site" description="covalent" evidence="8">
    <location>
        <position position="75"/>
    </location>
    <ligand>
        <name>heme c</name>
        <dbReference type="ChEBI" id="CHEBI:61717"/>
        <label>1</label>
    </ligand>
</feature>
<feature type="binding site" description="covalent" evidence="8">
    <location>
        <position position="78"/>
    </location>
    <ligand>
        <name>heme c</name>
        <dbReference type="ChEBI" id="CHEBI:61717"/>
        <label>1</label>
    </ligand>
</feature>
<gene>
    <name evidence="10" type="ORF">GRFL_1619</name>
</gene>
<dbReference type="Pfam" id="PF03150">
    <property type="entry name" value="CCP_MauG"/>
    <property type="match status" value="1"/>
</dbReference>
<keyword evidence="6 10" id="KW-0560">Oxidoreductase</keyword>
<evidence type="ECO:0000256" key="3">
    <source>
        <dbReference type="ARBA" id="ARBA00022723"/>
    </source>
</evidence>
<dbReference type="Gene3D" id="1.10.760.10">
    <property type="entry name" value="Cytochrome c-like domain"/>
    <property type="match status" value="2"/>
</dbReference>
<sequence length="346" mass="39107">MMNKIYLVWLLAIFTACSKDAVYIPLDEEIQVSIPENFPEIQYDLSANSPTKRGFELGKKLFYDGKLSANGVISCGFCHEQRFAFTHHGHQFSHGIEDREGIRNAPAIQNMAFLKEFAWDGATAHLDLFPIIPITNEAEMGETMTNVLEKLRADSEYPKLFSEAFEEGAITHENFLKALSKFMLMMVSANSRYDQFIRGENGESFSQTELKGMQLFQQKCSSCHQTDLFTDQAFRNNGLPVNPKINDLGRAEVSGKAADNYKFKVPSLRNVGVTAPYMHDGRFGSLEAVLDFYDHGVVDSPTLDEKLRQNGQLGIPMKETEKTAIIAFLQTLTDTIFLNDERFSEY</sequence>
<feature type="binding site" description="axial binding residue" evidence="9">
    <location>
        <position position="224"/>
    </location>
    <ligand>
        <name>heme c</name>
        <dbReference type="ChEBI" id="CHEBI:61717"/>
        <label>2</label>
    </ligand>
    <ligandPart>
        <name>Fe</name>
        <dbReference type="ChEBI" id="CHEBI:18248"/>
    </ligandPart>
</feature>
<organism evidence="10 11">
    <name type="scientific">Christiangramia flava JLT2011</name>
    <dbReference type="NCBI Taxonomy" id="1229726"/>
    <lineage>
        <taxon>Bacteria</taxon>
        <taxon>Pseudomonadati</taxon>
        <taxon>Bacteroidota</taxon>
        <taxon>Flavobacteriia</taxon>
        <taxon>Flavobacteriales</taxon>
        <taxon>Flavobacteriaceae</taxon>
        <taxon>Christiangramia</taxon>
    </lineage>
</organism>
<dbReference type="GO" id="GO:0046872">
    <property type="term" value="F:metal ion binding"/>
    <property type="evidence" value="ECO:0007669"/>
    <property type="project" value="UniProtKB-KW"/>
</dbReference>
<dbReference type="AlphaFoldDB" id="A0A1L7I5A1"/>
<dbReference type="OrthoDB" id="9805202at2"/>
<dbReference type="RefSeq" id="WP_083644129.1">
    <property type="nucleotide sequence ID" value="NZ_AMRU01000001.1"/>
</dbReference>
<evidence type="ECO:0000313" key="11">
    <source>
        <dbReference type="Proteomes" id="UP000186230"/>
    </source>
</evidence>
<evidence type="ECO:0000256" key="9">
    <source>
        <dbReference type="PIRSR" id="PIRSR000294-2"/>
    </source>
</evidence>
<dbReference type="PANTHER" id="PTHR30600">
    <property type="entry name" value="CYTOCHROME C PEROXIDASE-RELATED"/>
    <property type="match status" value="1"/>
</dbReference>
<dbReference type="PROSITE" id="PS51257">
    <property type="entry name" value="PROKAR_LIPOPROTEIN"/>
    <property type="match status" value="1"/>
</dbReference>
<keyword evidence="4" id="KW-0732">Signal</keyword>
<dbReference type="PROSITE" id="PS51007">
    <property type="entry name" value="CYTC"/>
    <property type="match status" value="1"/>
</dbReference>
<keyword evidence="7 9" id="KW-0408">Iron</keyword>
<protein>
    <submittedName>
        <fullName evidence="10">Putative cytochrome-c peroxidase</fullName>
        <ecNumber evidence="10">1.11.1.5</ecNumber>
    </submittedName>
</protein>
<keyword evidence="3 9" id="KW-0479">Metal-binding</keyword>
<name>A0A1L7I5A1_9FLAO</name>
<keyword evidence="10" id="KW-0575">Peroxidase</keyword>